<proteinExistence type="predicted"/>
<feature type="transmembrane region" description="Helical" evidence="8">
    <location>
        <begin position="49"/>
        <end position="66"/>
    </location>
</feature>
<dbReference type="EMBL" id="CP000094">
    <property type="protein sequence ID" value="ABA75279.1"/>
    <property type="molecule type" value="Genomic_DNA"/>
</dbReference>
<feature type="region of interest" description="Disordered" evidence="7">
    <location>
        <begin position="1"/>
        <end position="45"/>
    </location>
</feature>
<evidence type="ECO:0000313" key="10">
    <source>
        <dbReference type="Proteomes" id="UP000002704"/>
    </source>
</evidence>
<dbReference type="InterPro" id="IPR048279">
    <property type="entry name" value="MdtK-like"/>
</dbReference>
<feature type="transmembrane region" description="Helical" evidence="8">
    <location>
        <begin position="127"/>
        <end position="152"/>
    </location>
</feature>
<gene>
    <name evidence="9" type="ordered locus">Pfl01_3541</name>
</gene>
<feature type="transmembrane region" description="Helical" evidence="8">
    <location>
        <begin position="205"/>
        <end position="226"/>
    </location>
</feature>
<evidence type="ECO:0000256" key="5">
    <source>
        <dbReference type="ARBA" id="ARBA00022989"/>
    </source>
</evidence>
<feature type="compositionally biased region" description="Polar residues" evidence="7">
    <location>
        <begin position="22"/>
        <end position="45"/>
    </location>
</feature>
<name>Q3KAC5_PSEPF</name>
<dbReference type="HOGENOM" id="CLU_012893_5_0_6"/>
<feature type="transmembrane region" description="Helical" evidence="8">
    <location>
        <begin position="428"/>
        <end position="448"/>
    </location>
</feature>
<dbReference type="InterPro" id="IPR002528">
    <property type="entry name" value="MATE_fam"/>
</dbReference>
<comment type="subcellular location">
    <subcellularLocation>
        <location evidence="1">Cell inner membrane</location>
        <topology evidence="1">Multi-pass membrane protein</topology>
    </subcellularLocation>
</comment>
<evidence type="ECO:0000256" key="2">
    <source>
        <dbReference type="ARBA" id="ARBA00022448"/>
    </source>
</evidence>
<dbReference type="GO" id="GO:0015297">
    <property type="term" value="F:antiporter activity"/>
    <property type="evidence" value="ECO:0007669"/>
    <property type="project" value="InterPro"/>
</dbReference>
<feature type="transmembrane region" description="Helical" evidence="8">
    <location>
        <begin position="327"/>
        <end position="349"/>
    </location>
</feature>
<feature type="transmembrane region" description="Helical" evidence="8">
    <location>
        <begin position="232"/>
        <end position="253"/>
    </location>
</feature>
<evidence type="ECO:0000256" key="7">
    <source>
        <dbReference type="SAM" id="MobiDB-lite"/>
    </source>
</evidence>
<dbReference type="GO" id="GO:0042910">
    <property type="term" value="F:xenobiotic transmembrane transporter activity"/>
    <property type="evidence" value="ECO:0007669"/>
    <property type="project" value="InterPro"/>
</dbReference>
<keyword evidence="2" id="KW-0813">Transport</keyword>
<dbReference type="CDD" id="cd13138">
    <property type="entry name" value="MATE_yoeA_like"/>
    <property type="match status" value="1"/>
</dbReference>
<keyword evidence="3" id="KW-1003">Cell membrane</keyword>
<protein>
    <submittedName>
        <fullName evidence="9">Putative transport-related membrane protein</fullName>
    </submittedName>
</protein>
<feature type="transmembrane region" description="Helical" evidence="8">
    <location>
        <begin position="460"/>
        <end position="479"/>
    </location>
</feature>
<dbReference type="AlphaFoldDB" id="Q3KAC5"/>
<feature type="compositionally biased region" description="Polar residues" evidence="7">
    <location>
        <begin position="1"/>
        <end position="13"/>
    </location>
</feature>
<dbReference type="Pfam" id="PF01554">
    <property type="entry name" value="MatE"/>
    <property type="match status" value="2"/>
</dbReference>
<feature type="transmembrane region" description="Helical" evidence="8">
    <location>
        <begin position="172"/>
        <end position="193"/>
    </location>
</feature>
<feature type="transmembrane region" description="Helical" evidence="8">
    <location>
        <begin position="86"/>
        <end position="115"/>
    </location>
</feature>
<evidence type="ECO:0000256" key="4">
    <source>
        <dbReference type="ARBA" id="ARBA00022692"/>
    </source>
</evidence>
<reference evidence="9 10" key="1">
    <citation type="journal article" date="2009" name="Genome Biol.">
        <title>Genomic and genetic analyses of diversity and plant interactions of Pseudomonas fluorescens.</title>
        <authorList>
            <person name="Silby M.W."/>
            <person name="Cerdeno-Tarraga A.M."/>
            <person name="Vernikos G.S."/>
            <person name="Giddens S.R."/>
            <person name="Jackson R.W."/>
            <person name="Preston G.M."/>
            <person name="Zhang X.X."/>
            <person name="Moon C.D."/>
            <person name="Gehrig S.M."/>
            <person name="Godfrey S.A."/>
            <person name="Knight C.G."/>
            <person name="Malone J.G."/>
            <person name="Robinson Z."/>
            <person name="Spiers A.J."/>
            <person name="Harris S."/>
            <person name="Challis G.L."/>
            <person name="Yaxley A.M."/>
            <person name="Harris D."/>
            <person name="Seeger K."/>
            <person name="Murphy L."/>
            <person name="Rutter S."/>
            <person name="Squares R."/>
            <person name="Quail M.A."/>
            <person name="Saunders E."/>
            <person name="Mavromatis K."/>
            <person name="Brettin T.S."/>
            <person name="Bentley S.D."/>
            <person name="Hothersall J."/>
            <person name="Stephens E."/>
            <person name="Thomas C.M."/>
            <person name="Parkhill J."/>
            <person name="Levy S.B."/>
            <person name="Rainey P.B."/>
            <person name="Thomson N.R."/>
        </authorList>
    </citation>
    <scope>NUCLEOTIDE SEQUENCE [LARGE SCALE GENOMIC DNA]</scope>
    <source>
        <strain evidence="9 10">Pf0-1</strain>
    </source>
</reference>
<feature type="transmembrane region" description="Helical" evidence="8">
    <location>
        <begin position="361"/>
        <end position="380"/>
    </location>
</feature>
<keyword evidence="5 8" id="KW-1133">Transmembrane helix</keyword>
<dbReference type="eggNOG" id="COG0534">
    <property type="taxonomic scope" value="Bacteria"/>
</dbReference>
<dbReference type="PANTHER" id="PTHR43549">
    <property type="entry name" value="MULTIDRUG RESISTANCE PROTEIN YPNP-RELATED"/>
    <property type="match status" value="1"/>
</dbReference>
<accession>Q3KAC5</accession>
<evidence type="ECO:0000256" key="6">
    <source>
        <dbReference type="ARBA" id="ARBA00023136"/>
    </source>
</evidence>
<keyword evidence="6 8" id="KW-0472">Membrane</keyword>
<evidence type="ECO:0000256" key="3">
    <source>
        <dbReference type="ARBA" id="ARBA00022475"/>
    </source>
</evidence>
<dbReference type="GO" id="GO:0005886">
    <property type="term" value="C:plasma membrane"/>
    <property type="evidence" value="ECO:0007669"/>
    <property type="project" value="UniProtKB-SubCell"/>
</dbReference>
<evidence type="ECO:0000313" key="9">
    <source>
        <dbReference type="EMBL" id="ABA75279.1"/>
    </source>
</evidence>
<feature type="transmembrane region" description="Helical" evidence="8">
    <location>
        <begin position="400"/>
        <end position="421"/>
    </location>
</feature>
<dbReference type="Proteomes" id="UP000002704">
    <property type="component" value="Chromosome"/>
</dbReference>
<dbReference type="KEGG" id="pfo:Pfl01_3541"/>
<dbReference type="PIRSF" id="PIRSF006603">
    <property type="entry name" value="DinF"/>
    <property type="match status" value="1"/>
</dbReference>
<evidence type="ECO:0000256" key="1">
    <source>
        <dbReference type="ARBA" id="ARBA00004429"/>
    </source>
</evidence>
<sequence length="491" mass="52331">MNSSSSAFNQTEKPSPLLPPTSRKTSSVISRQSSTRDGSSMQTPAQSPLWKTYLLFLAPMVLSNFLQSMSGTVNSIYIGQMLGTQALAAVSGMFPIIFFFIALVIGLGAGAGVLIGQAWGARESHMVKAIAGATLLLGVLIGLVAAVLGSVFARQALQGLGTPADVLDDAVAYARVMMWTLPVVLVYVLFTQLLRGVSDTLSPMLALLLSTVVGLALTPAFIRGWIGLPQLGIQSAAIAGLVGTLTSMAWLSWRLIRKGHPLAPDREFFAALRLDGAILGKVLRIGLPTGVQMIVLSLSELVILALVNQHGSQATAAYGAVTQIVNYVQFPALSIAITASILGAQAIGAGRLERMGPILRTGLWINVCLTGGLILAGYLLSHWLLGLFLTEDSTRAMAEHLLHIMLWSLLIFGFQAIIGGIMRASGTVLVPVGVAIICVLGVQLPAAYWLDGQFGLQGVWMAFPIAYLGMLVLQTLYYTRVWKHQKIERLV</sequence>
<keyword evidence="4 8" id="KW-0812">Transmembrane</keyword>
<evidence type="ECO:0000256" key="8">
    <source>
        <dbReference type="SAM" id="Phobius"/>
    </source>
</evidence>
<organism evidence="9 10">
    <name type="scientific">Pseudomonas fluorescens (strain Pf0-1)</name>
    <dbReference type="NCBI Taxonomy" id="205922"/>
    <lineage>
        <taxon>Bacteria</taxon>
        <taxon>Pseudomonadati</taxon>
        <taxon>Pseudomonadota</taxon>
        <taxon>Gammaproteobacteria</taxon>
        <taxon>Pseudomonadales</taxon>
        <taxon>Pseudomonadaceae</taxon>
        <taxon>Pseudomonas</taxon>
    </lineage>
</organism>
<dbReference type="InterPro" id="IPR052031">
    <property type="entry name" value="Membrane_Transporter-Flippase"/>
</dbReference>
<dbReference type="NCBIfam" id="TIGR00797">
    <property type="entry name" value="matE"/>
    <property type="match status" value="1"/>
</dbReference>
<feature type="transmembrane region" description="Helical" evidence="8">
    <location>
        <begin position="282"/>
        <end position="307"/>
    </location>
</feature>
<dbReference type="PANTHER" id="PTHR43549:SF3">
    <property type="entry name" value="MULTIDRUG RESISTANCE PROTEIN YPNP-RELATED"/>
    <property type="match status" value="1"/>
</dbReference>